<evidence type="ECO:0000313" key="5">
    <source>
        <dbReference type="EMBL" id="ORZ03718.1"/>
    </source>
</evidence>
<dbReference type="Proteomes" id="UP000242180">
    <property type="component" value="Unassembled WGS sequence"/>
</dbReference>
<keyword evidence="4" id="KW-0472">Membrane</keyword>
<reference evidence="5 6" key="1">
    <citation type="submission" date="2016-07" db="EMBL/GenBank/DDBJ databases">
        <title>Pervasive Adenine N6-methylation of Active Genes in Fungi.</title>
        <authorList>
            <consortium name="DOE Joint Genome Institute"/>
            <person name="Mondo S.J."/>
            <person name="Dannebaum R.O."/>
            <person name="Kuo R.C."/>
            <person name="Labutti K."/>
            <person name="Haridas S."/>
            <person name="Kuo A."/>
            <person name="Salamov A."/>
            <person name="Ahrendt S.R."/>
            <person name="Lipzen A."/>
            <person name="Sullivan W."/>
            <person name="Andreopoulos W.B."/>
            <person name="Clum A."/>
            <person name="Lindquist E."/>
            <person name="Daum C."/>
            <person name="Ramamoorthy G.K."/>
            <person name="Gryganskyi A."/>
            <person name="Culley D."/>
            <person name="Magnuson J.K."/>
            <person name="James T.Y."/>
            <person name="O'Malley M.A."/>
            <person name="Stajich J.E."/>
            <person name="Spatafora J.W."/>
            <person name="Visel A."/>
            <person name="Grigoriev I.V."/>
        </authorList>
    </citation>
    <scope>NUCLEOTIDE SEQUENCE [LARGE SCALE GENOMIC DNA]</scope>
    <source>
        <strain evidence="5 6">NRRL 2496</strain>
    </source>
</reference>
<dbReference type="EMBL" id="MCGN01000001">
    <property type="protein sequence ID" value="ORZ03718.1"/>
    <property type="molecule type" value="Genomic_DNA"/>
</dbReference>
<dbReference type="OrthoDB" id="2363417at2759"/>
<accession>A0A1X2HXA8</accession>
<dbReference type="AlphaFoldDB" id="A0A1X2HXA8"/>
<dbReference type="SUPFAM" id="SSF117281">
    <property type="entry name" value="Kelch motif"/>
    <property type="match status" value="1"/>
</dbReference>
<keyword evidence="4" id="KW-1133">Transmembrane helix</keyword>
<feature type="transmembrane region" description="Helical" evidence="4">
    <location>
        <begin position="237"/>
        <end position="261"/>
    </location>
</feature>
<evidence type="ECO:0000256" key="1">
    <source>
        <dbReference type="ARBA" id="ARBA00022441"/>
    </source>
</evidence>
<name>A0A1X2HXA8_SYNRA</name>
<sequence>MVNATTMIVWGGYSNIWTGFNGTIYPSVPHIWNVQSESFHDGPDITSVLHPRHQHAGVLGPDGKTIYYIGGIKENSNVVNNTVQYSDAAALMTDIITFDTSTLKWGLQNPTGTIPSTRRLHTLTLLPNSSKILMYGGVGISNSNAVEDVCYTLDLDDNTWQKITFSDNKGLGPRYGHSAVLVKNSLFILFGVNSQGATTSDFGIINTSNLSWVEQYGGLMSDDAAEYPVGARLSGGAIAGVVVGCVAGVAIICGLGAFCFIRRKRNGKYIQGHENKGDMEILEGSNSSASAPPRYDFNQHDKPDGSGARLTLEPVVKPDGA</sequence>
<gene>
    <name evidence="5" type="ORF">BCR43DRAFT_483848</name>
</gene>
<evidence type="ECO:0000256" key="3">
    <source>
        <dbReference type="SAM" id="MobiDB-lite"/>
    </source>
</evidence>
<proteinExistence type="predicted"/>
<keyword evidence="1" id="KW-0880">Kelch repeat</keyword>
<dbReference type="Gene3D" id="2.120.10.80">
    <property type="entry name" value="Kelch-type beta propeller"/>
    <property type="match status" value="1"/>
</dbReference>
<keyword evidence="6" id="KW-1185">Reference proteome</keyword>
<organism evidence="5 6">
    <name type="scientific">Syncephalastrum racemosum</name>
    <name type="common">Filamentous fungus</name>
    <dbReference type="NCBI Taxonomy" id="13706"/>
    <lineage>
        <taxon>Eukaryota</taxon>
        <taxon>Fungi</taxon>
        <taxon>Fungi incertae sedis</taxon>
        <taxon>Mucoromycota</taxon>
        <taxon>Mucoromycotina</taxon>
        <taxon>Mucoromycetes</taxon>
        <taxon>Mucorales</taxon>
        <taxon>Syncephalastraceae</taxon>
        <taxon>Syncephalastrum</taxon>
    </lineage>
</organism>
<dbReference type="PANTHER" id="PTHR46093">
    <property type="entry name" value="ACYL-COA-BINDING DOMAIN-CONTAINING PROTEIN 5"/>
    <property type="match status" value="1"/>
</dbReference>
<evidence type="ECO:0000256" key="2">
    <source>
        <dbReference type="ARBA" id="ARBA00022737"/>
    </source>
</evidence>
<keyword evidence="2" id="KW-0677">Repeat</keyword>
<comment type="caution">
    <text evidence="5">The sequence shown here is derived from an EMBL/GenBank/DDBJ whole genome shotgun (WGS) entry which is preliminary data.</text>
</comment>
<feature type="region of interest" description="Disordered" evidence="3">
    <location>
        <begin position="280"/>
        <end position="321"/>
    </location>
</feature>
<protein>
    <recommendedName>
        <fullName evidence="7">Galactose oxidase</fullName>
    </recommendedName>
</protein>
<evidence type="ECO:0008006" key="7">
    <source>
        <dbReference type="Google" id="ProtNLM"/>
    </source>
</evidence>
<dbReference type="InterPro" id="IPR015915">
    <property type="entry name" value="Kelch-typ_b-propeller"/>
</dbReference>
<dbReference type="STRING" id="13706.A0A1X2HXA8"/>
<keyword evidence="4" id="KW-0812">Transmembrane</keyword>
<dbReference type="PANTHER" id="PTHR46093:SF18">
    <property type="entry name" value="FIBRONECTIN TYPE-III DOMAIN-CONTAINING PROTEIN"/>
    <property type="match status" value="1"/>
</dbReference>
<evidence type="ECO:0000313" key="6">
    <source>
        <dbReference type="Proteomes" id="UP000242180"/>
    </source>
</evidence>
<evidence type="ECO:0000256" key="4">
    <source>
        <dbReference type="SAM" id="Phobius"/>
    </source>
</evidence>
<dbReference type="InParanoid" id="A0A1X2HXA8"/>
<dbReference type="Pfam" id="PF24681">
    <property type="entry name" value="Kelch_KLHDC2_KLHL20_DRC7"/>
    <property type="match status" value="1"/>
</dbReference>